<dbReference type="Proteomes" id="UP001141327">
    <property type="component" value="Unassembled WGS sequence"/>
</dbReference>
<dbReference type="PRINTS" id="PR00153">
    <property type="entry name" value="CSAPPISMRASE"/>
</dbReference>
<evidence type="ECO:0000313" key="5">
    <source>
        <dbReference type="EMBL" id="KAJ4458005.1"/>
    </source>
</evidence>
<sequence>MDFFALLPDDLLELILKLADLRTFWKSLLINCRFSSLIRRNADLCLFHAHSLDQSLKALPTRCKSWFQYYSQYFSAFVDVERHNNPFVFLNVAFDDHPEGTIVIELYAHDTPRTAENFLRICVGDTTRPDGTPRTYAGTPFHRIMQWFVAQGGDIINHNGTGSDSIYGETFPDEISHSSHNRCFTVSMAGLGRPNSNGCQFFITLATGAVYLDKKHVAFGLVVNRAGRELVQRMAERGLSMGHPSAPS</sequence>
<dbReference type="InterPro" id="IPR002130">
    <property type="entry name" value="Cyclophilin-type_PPIase_dom"/>
</dbReference>
<evidence type="ECO:0000256" key="3">
    <source>
        <dbReference type="RuleBase" id="RU363019"/>
    </source>
</evidence>
<evidence type="ECO:0000256" key="2">
    <source>
        <dbReference type="ARBA" id="ARBA00023235"/>
    </source>
</evidence>
<dbReference type="SUPFAM" id="SSF50891">
    <property type="entry name" value="Cyclophilin-like"/>
    <property type="match status" value="1"/>
</dbReference>
<dbReference type="PANTHER" id="PTHR11071">
    <property type="entry name" value="PEPTIDYL-PROLYL CIS-TRANS ISOMERASE"/>
    <property type="match status" value="1"/>
</dbReference>
<reference evidence="5" key="1">
    <citation type="journal article" date="2022" name="bioRxiv">
        <title>Genomics of Preaxostyla Flagellates Illuminates Evolutionary Transitions and the Path Towards Mitochondrial Loss.</title>
        <authorList>
            <person name="Novak L.V.F."/>
            <person name="Treitli S.C."/>
            <person name="Pyrih J."/>
            <person name="Halakuc P."/>
            <person name="Pipaliya S.V."/>
            <person name="Vacek V."/>
            <person name="Brzon O."/>
            <person name="Soukal P."/>
            <person name="Eme L."/>
            <person name="Dacks J.B."/>
            <person name="Karnkowska A."/>
            <person name="Elias M."/>
            <person name="Hampl V."/>
        </authorList>
    </citation>
    <scope>NUCLEOTIDE SEQUENCE</scope>
    <source>
        <strain evidence="5">RCP-MX</strain>
    </source>
</reference>
<keyword evidence="2 3" id="KW-0413">Isomerase</keyword>
<protein>
    <recommendedName>
        <fullName evidence="3">Peptidyl-prolyl cis-trans isomerase</fullName>
        <shortName evidence="3">PPIase</shortName>
        <ecNumber evidence="3">5.2.1.8</ecNumber>
    </recommendedName>
</protein>
<gene>
    <name evidence="5" type="ORF">PAPYR_6405</name>
</gene>
<dbReference type="Pfam" id="PF00160">
    <property type="entry name" value="Pro_isomerase"/>
    <property type="match status" value="1"/>
</dbReference>
<dbReference type="PROSITE" id="PS50072">
    <property type="entry name" value="CSA_PPIASE_2"/>
    <property type="match status" value="1"/>
</dbReference>
<keyword evidence="6" id="KW-1185">Reference proteome</keyword>
<dbReference type="InterPro" id="IPR029000">
    <property type="entry name" value="Cyclophilin-like_dom_sf"/>
</dbReference>
<evidence type="ECO:0000259" key="4">
    <source>
        <dbReference type="PROSITE" id="PS50072"/>
    </source>
</evidence>
<comment type="caution">
    <text evidence="5">The sequence shown here is derived from an EMBL/GenBank/DDBJ whole genome shotgun (WGS) entry which is preliminary data.</text>
</comment>
<evidence type="ECO:0000313" key="6">
    <source>
        <dbReference type="Proteomes" id="UP001141327"/>
    </source>
</evidence>
<proteinExistence type="inferred from homology"/>
<dbReference type="PANTHER" id="PTHR11071:SF561">
    <property type="entry name" value="PEPTIDYL-PROLYL CIS-TRANS ISOMERASE D-RELATED"/>
    <property type="match status" value="1"/>
</dbReference>
<organism evidence="5 6">
    <name type="scientific">Paratrimastix pyriformis</name>
    <dbReference type="NCBI Taxonomy" id="342808"/>
    <lineage>
        <taxon>Eukaryota</taxon>
        <taxon>Metamonada</taxon>
        <taxon>Preaxostyla</taxon>
        <taxon>Paratrimastigidae</taxon>
        <taxon>Paratrimastix</taxon>
    </lineage>
</organism>
<accession>A0ABQ8UFE9</accession>
<comment type="function">
    <text evidence="3">PPIases accelerate the folding of proteins. It catalyzes the cis-trans isomerization of proline imidic peptide bonds in oligopeptides.</text>
</comment>
<keyword evidence="1 3" id="KW-0697">Rotamase</keyword>
<comment type="catalytic activity">
    <reaction evidence="3">
        <text>[protein]-peptidylproline (omega=180) = [protein]-peptidylproline (omega=0)</text>
        <dbReference type="Rhea" id="RHEA:16237"/>
        <dbReference type="Rhea" id="RHEA-COMP:10747"/>
        <dbReference type="Rhea" id="RHEA-COMP:10748"/>
        <dbReference type="ChEBI" id="CHEBI:83833"/>
        <dbReference type="ChEBI" id="CHEBI:83834"/>
        <dbReference type="EC" id="5.2.1.8"/>
    </reaction>
</comment>
<feature type="domain" description="PPIase cyclophilin-type" evidence="4">
    <location>
        <begin position="89"/>
        <end position="248"/>
    </location>
</feature>
<dbReference type="EMBL" id="JAPMOS010000036">
    <property type="protein sequence ID" value="KAJ4458005.1"/>
    <property type="molecule type" value="Genomic_DNA"/>
</dbReference>
<dbReference type="PROSITE" id="PS00170">
    <property type="entry name" value="CSA_PPIASE_1"/>
    <property type="match status" value="1"/>
</dbReference>
<dbReference type="EC" id="5.2.1.8" evidence="3"/>
<name>A0ABQ8UFE9_9EUKA</name>
<dbReference type="InterPro" id="IPR020892">
    <property type="entry name" value="Cyclophilin-type_PPIase_CS"/>
</dbReference>
<evidence type="ECO:0000256" key="1">
    <source>
        <dbReference type="ARBA" id="ARBA00023110"/>
    </source>
</evidence>
<dbReference type="Gene3D" id="2.40.100.10">
    <property type="entry name" value="Cyclophilin-like"/>
    <property type="match status" value="1"/>
</dbReference>
<comment type="similarity">
    <text evidence="3">Belongs to the cyclophilin-type PPIase family.</text>
</comment>